<dbReference type="InterPro" id="IPR014718">
    <property type="entry name" value="GH-type_carb-bd"/>
</dbReference>
<dbReference type="AlphaFoldDB" id="A0A7C5U4M3"/>
<feature type="binding site" evidence="12">
    <location>
        <begin position="184"/>
        <end position="186"/>
    </location>
    <ligand>
        <name>beta-D-galactose</name>
        <dbReference type="ChEBI" id="CHEBI:27667"/>
    </ligand>
</feature>
<evidence type="ECO:0000256" key="4">
    <source>
        <dbReference type="ARBA" id="ARBA00011245"/>
    </source>
</evidence>
<sequence length="346" mass="38822">MYGECTSRYFGSTKDGIPVDEYTLINKNGMMVKILTYGGVIRELWVPSRDGQFIDVVLGYDTLEEYEKNPGFLGTLVGRFANRIAYGRFEIDGVTYQLAQNDRGRPNALHGGYRGFHTKVWKATSSVTPEGIKLTLKHFSHDGDEGYPGNLDVTVIYTLTNDNTLKVEYFATTDKPTIVNLTQHTYFNLAGGGKIYDHTVKINADKYTPVNEYLIPTGEIAPVDGTPFDLRKPTKLGEAIEQLINTQAKGFDFNFVLNNNFAAVVEEPKSGIKMEVHTTQPGVQFYTGNYLPGLKGKYGQIYDQHTGFCLETQHFPDSPNHKNFPNTVLRPGEVYKQTTTFKFSTI</sequence>
<dbReference type="GO" id="GO:0005737">
    <property type="term" value="C:cytoplasm"/>
    <property type="evidence" value="ECO:0007669"/>
    <property type="project" value="UniProtKB-SubCell"/>
</dbReference>
<evidence type="ECO:0000256" key="5">
    <source>
        <dbReference type="ARBA" id="ARBA00022490"/>
    </source>
</evidence>
<evidence type="ECO:0000256" key="10">
    <source>
        <dbReference type="PIRSR" id="PIRSR005096-1"/>
    </source>
</evidence>
<evidence type="ECO:0000256" key="1">
    <source>
        <dbReference type="ARBA" id="ARBA00004496"/>
    </source>
</evidence>
<protein>
    <recommendedName>
        <fullName evidence="9">Aldose 1-epimerase</fullName>
        <ecNumber evidence="9">5.1.3.3</ecNumber>
    </recommendedName>
</protein>
<accession>A0A7C5U4M3</accession>
<organism evidence="13">
    <name type="scientific">Fervidobacterium nodosum</name>
    <dbReference type="NCBI Taxonomy" id="2424"/>
    <lineage>
        <taxon>Bacteria</taxon>
        <taxon>Thermotogati</taxon>
        <taxon>Thermotogota</taxon>
        <taxon>Thermotogae</taxon>
        <taxon>Thermotogales</taxon>
        <taxon>Fervidobacteriaceae</taxon>
        <taxon>Fervidobacterium</taxon>
    </lineage>
</organism>
<dbReference type="EC" id="5.1.3.3" evidence="9"/>
<dbReference type="CDD" id="cd09019">
    <property type="entry name" value="galactose_mutarotase_like"/>
    <property type="match status" value="1"/>
</dbReference>
<feature type="active site" description="Proton donor" evidence="10">
    <location>
        <position position="184"/>
    </location>
</feature>
<dbReference type="PANTHER" id="PTHR10091">
    <property type="entry name" value="ALDOSE-1-EPIMERASE"/>
    <property type="match status" value="1"/>
</dbReference>
<feature type="binding site" evidence="11">
    <location>
        <position position="252"/>
    </location>
    <ligand>
        <name>beta-D-galactose</name>
        <dbReference type="ChEBI" id="CHEBI:27667"/>
    </ligand>
</feature>
<dbReference type="Pfam" id="PF01263">
    <property type="entry name" value="Aldose_epim"/>
    <property type="match status" value="1"/>
</dbReference>
<dbReference type="GO" id="GO:0033499">
    <property type="term" value="P:galactose catabolic process via UDP-galactose, Leloir pathway"/>
    <property type="evidence" value="ECO:0007669"/>
    <property type="project" value="TreeGrafter"/>
</dbReference>
<evidence type="ECO:0000256" key="11">
    <source>
        <dbReference type="PIRSR" id="PIRSR005096-2"/>
    </source>
</evidence>
<comment type="pathway">
    <text evidence="2 9">Carbohydrate metabolism; hexose metabolism.</text>
</comment>
<evidence type="ECO:0000256" key="6">
    <source>
        <dbReference type="ARBA" id="ARBA00022553"/>
    </source>
</evidence>
<comment type="subcellular location">
    <subcellularLocation>
        <location evidence="1">Cytoplasm</location>
    </subcellularLocation>
</comment>
<comment type="catalytic activity">
    <reaction evidence="9">
        <text>alpha-D-glucose = beta-D-glucose</text>
        <dbReference type="Rhea" id="RHEA:10264"/>
        <dbReference type="ChEBI" id="CHEBI:15903"/>
        <dbReference type="ChEBI" id="CHEBI:17925"/>
        <dbReference type="EC" id="5.1.3.3"/>
    </reaction>
</comment>
<dbReference type="InterPro" id="IPR015443">
    <property type="entry name" value="Aldose_1-epimerase"/>
</dbReference>
<dbReference type="PANTHER" id="PTHR10091:SF0">
    <property type="entry name" value="GALACTOSE MUTAROTASE"/>
    <property type="match status" value="1"/>
</dbReference>
<evidence type="ECO:0000256" key="12">
    <source>
        <dbReference type="PIRSR" id="PIRSR005096-3"/>
    </source>
</evidence>
<evidence type="ECO:0000256" key="2">
    <source>
        <dbReference type="ARBA" id="ARBA00005028"/>
    </source>
</evidence>
<dbReference type="GO" id="GO:0006006">
    <property type="term" value="P:glucose metabolic process"/>
    <property type="evidence" value="ECO:0007669"/>
    <property type="project" value="TreeGrafter"/>
</dbReference>
<keyword evidence="8 9" id="KW-0119">Carbohydrate metabolism</keyword>
<dbReference type="InterPro" id="IPR047215">
    <property type="entry name" value="Galactose_mutarotase-like"/>
</dbReference>
<feature type="active site" description="Proton acceptor" evidence="10">
    <location>
        <position position="311"/>
    </location>
</feature>
<evidence type="ECO:0000256" key="7">
    <source>
        <dbReference type="ARBA" id="ARBA00023235"/>
    </source>
</evidence>
<dbReference type="InterPro" id="IPR008183">
    <property type="entry name" value="Aldose_1/G6P_1-epimerase"/>
</dbReference>
<dbReference type="FunFam" id="2.70.98.10:FF:000003">
    <property type="entry name" value="Aldose 1-epimerase"/>
    <property type="match status" value="1"/>
</dbReference>
<feature type="binding site" evidence="12">
    <location>
        <begin position="82"/>
        <end position="83"/>
    </location>
    <ligand>
        <name>beta-D-galactose</name>
        <dbReference type="ChEBI" id="CHEBI:27667"/>
    </ligand>
</feature>
<dbReference type="InterPro" id="IPR011013">
    <property type="entry name" value="Gal_mutarotase_sf_dom"/>
</dbReference>
<keyword evidence="6" id="KW-0597">Phosphoprotein</keyword>
<name>A0A7C5U4M3_9BACT</name>
<comment type="subunit">
    <text evidence="4">Monomer.</text>
</comment>
<dbReference type="UniPathway" id="UPA00242"/>
<evidence type="ECO:0000313" key="13">
    <source>
        <dbReference type="EMBL" id="HHR33522.1"/>
    </source>
</evidence>
<dbReference type="SUPFAM" id="SSF74650">
    <property type="entry name" value="Galactose mutarotase-like"/>
    <property type="match status" value="1"/>
</dbReference>
<dbReference type="NCBIfam" id="NF008277">
    <property type="entry name" value="PRK11055.1"/>
    <property type="match status" value="1"/>
</dbReference>
<evidence type="ECO:0000256" key="9">
    <source>
        <dbReference type="PIRNR" id="PIRNR005096"/>
    </source>
</evidence>
<comment type="caution">
    <text evidence="13">The sequence shown here is derived from an EMBL/GenBank/DDBJ whole genome shotgun (WGS) entry which is preliminary data.</text>
</comment>
<evidence type="ECO:0000256" key="8">
    <source>
        <dbReference type="ARBA" id="ARBA00023277"/>
    </source>
</evidence>
<dbReference type="GO" id="GO:0030246">
    <property type="term" value="F:carbohydrate binding"/>
    <property type="evidence" value="ECO:0007669"/>
    <property type="project" value="InterPro"/>
</dbReference>
<dbReference type="GO" id="GO:0004034">
    <property type="term" value="F:aldose 1-epimerase activity"/>
    <property type="evidence" value="ECO:0007669"/>
    <property type="project" value="UniProtKB-EC"/>
</dbReference>
<dbReference type="Gene3D" id="2.70.98.10">
    <property type="match status" value="1"/>
</dbReference>
<proteinExistence type="inferred from homology"/>
<evidence type="ECO:0000256" key="3">
    <source>
        <dbReference type="ARBA" id="ARBA00006206"/>
    </source>
</evidence>
<keyword evidence="7 9" id="KW-0413">Isomerase</keyword>
<keyword evidence="5" id="KW-0963">Cytoplasm</keyword>
<dbReference type="PIRSF" id="PIRSF005096">
    <property type="entry name" value="GALM"/>
    <property type="match status" value="1"/>
</dbReference>
<gene>
    <name evidence="13" type="ORF">ENM46_01075</name>
</gene>
<comment type="similarity">
    <text evidence="3 9">Belongs to the aldose epimerase family.</text>
</comment>
<reference evidence="13" key="1">
    <citation type="journal article" date="2020" name="mSystems">
        <title>Genome- and Community-Level Interaction Insights into Carbon Utilization and Element Cycling Functions of Hydrothermarchaeota in Hydrothermal Sediment.</title>
        <authorList>
            <person name="Zhou Z."/>
            <person name="Liu Y."/>
            <person name="Xu W."/>
            <person name="Pan J."/>
            <person name="Luo Z.H."/>
            <person name="Li M."/>
        </authorList>
    </citation>
    <scope>NUCLEOTIDE SEQUENCE [LARGE SCALE GENOMIC DNA]</scope>
    <source>
        <strain evidence="13">SpSt-1088</strain>
    </source>
</reference>
<dbReference type="EMBL" id="DRXW01000071">
    <property type="protein sequence ID" value="HHR33522.1"/>
    <property type="molecule type" value="Genomic_DNA"/>
</dbReference>